<proteinExistence type="predicted"/>
<dbReference type="EMBL" id="JACGXS010000007">
    <property type="protein sequence ID" value="MBA8682786.1"/>
    <property type="molecule type" value="Genomic_DNA"/>
</dbReference>
<organism evidence="1 2">
    <name type="scientific">Stenotrophomonas tumulicola</name>
    <dbReference type="NCBI Taxonomy" id="1685415"/>
    <lineage>
        <taxon>Bacteria</taxon>
        <taxon>Pseudomonadati</taxon>
        <taxon>Pseudomonadota</taxon>
        <taxon>Gammaproteobacteria</taxon>
        <taxon>Lysobacterales</taxon>
        <taxon>Lysobacteraceae</taxon>
        <taxon>Stenotrophomonas</taxon>
    </lineage>
</organism>
<protein>
    <submittedName>
        <fullName evidence="1">Uncharacterized protein</fullName>
    </submittedName>
</protein>
<evidence type="ECO:0000313" key="1">
    <source>
        <dbReference type="EMBL" id="MBA8682786.1"/>
    </source>
</evidence>
<sequence>MTPKPHSPDMVLEAWLSERPIPVLRTEHHPLGLIGLQGLPLRERNGDRAGDPWPSRSCVVGGTVAHAIATRKNLSPQTSELHPLGIFRALTKARI</sequence>
<dbReference type="RefSeq" id="WP_182339928.1">
    <property type="nucleotide sequence ID" value="NZ_JACGXS010000007.1"/>
</dbReference>
<name>A0A7W3FP20_9GAMM</name>
<keyword evidence="2" id="KW-1185">Reference proteome</keyword>
<comment type="caution">
    <text evidence="1">The sequence shown here is derived from an EMBL/GenBank/DDBJ whole genome shotgun (WGS) entry which is preliminary data.</text>
</comment>
<gene>
    <name evidence="1" type="ORF">H4O11_13360</name>
</gene>
<dbReference type="AlphaFoldDB" id="A0A7W3FP20"/>
<accession>A0A7W3FP20</accession>
<dbReference type="Proteomes" id="UP000547058">
    <property type="component" value="Unassembled WGS sequence"/>
</dbReference>
<evidence type="ECO:0000313" key="2">
    <source>
        <dbReference type="Proteomes" id="UP000547058"/>
    </source>
</evidence>
<reference evidence="1 2" key="1">
    <citation type="submission" date="2020-08" db="EMBL/GenBank/DDBJ databases">
        <title>Stenotrophomonas tumulicola JCM 30961.</title>
        <authorList>
            <person name="Deng Y."/>
        </authorList>
    </citation>
    <scope>NUCLEOTIDE SEQUENCE [LARGE SCALE GENOMIC DNA]</scope>
    <source>
        <strain evidence="1 2">JCM 30961</strain>
    </source>
</reference>